<dbReference type="AlphaFoldDB" id="A0A7C8HG75"/>
<keyword evidence="2" id="KW-0472">Membrane</keyword>
<keyword evidence="2" id="KW-1133">Transmembrane helix</keyword>
<evidence type="ECO:0000256" key="2">
    <source>
        <dbReference type="SAM" id="Phobius"/>
    </source>
</evidence>
<feature type="coiled-coil region" evidence="1">
    <location>
        <begin position="87"/>
        <end position="128"/>
    </location>
</feature>
<evidence type="ECO:0000256" key="1">
    <source>
        <dbReference type="SAM" id="Coils"/>
    </source>
</evidence>
<dbReference type="Proteomes" id="UP000483018">
    <property type="component" value="Unassembled WGS sequence"/>
</dbReference>
<evidence type="ECO:0008006" key="5">
    <source>
        <dbReference type="Google" id="ProtNLM"/>
    </source>
</evidence>
<keyword evidence="4" id="KW-1185">Reference proteome</keyword>
<sequence>MAKLTTKTKESKNDEIEIQEYKKSKKPLIITSTIILLIIIGIGTVIRFNIGNLTEKYLRTHLEKVPIVNNLLLPKKENENKYAQYSKEDLIQTIEKLQDELEKKQQLLDMDKDTIEKLENEIARLKEIEATQIQFREDKKKFDEMVATQNSTEFLEFYKEMYPDTAAEIYERLIGEEKLIQDAKKYAEPFQAMDPENAAKLFEEMVSTDIDLVVLILQNIDSEQQAAILGEMNPADAAKIVKTMAP</sequence>
<reference evidence="3 4" key="1">
    <citation type="submission" date="2019-12" db="EMBL/GenBank/DDBJ databases">
        <title>Defluviitalea raffinosedens, isolated from a biogas fermenter, genome sequencing and characterization.</title>
        <authorList>
            <person name="Rettenmaier R."/>
            <person name="Schneider M."/>
            <person name="Neuhaus K."/>
            <person name="Liebl W."/>
            <person name="Zverlov V."/>
        </authorList>
    </citation>
    <scope>NUCLEOTIDE SEQUENCE [LARGE SCALE GENOMIC DNA]</scope>
    <source>
        <strain evidence="3 4">249c-K6</strain>
    </source>
</reference>
<dbReference type="OrthoDB" id="1766808at2"/>
<feature type="transmembrane region" description="Helical" evidence="2">
    <location>
        <begin position="28"/>
        <end position="50"/>
    </location>
</feature>
<dbReference type="RefSeq" id="WP_158738955.1">
    <property type="nucleotide sequence ID" value="NZ_WSLF01000001.1"/>
</dbReference>
<dbReference type="SUPFAM" id="SSF158791">
    <property type="entry name" value="MgtE N-terminal domain-like"/>
    <property type="match status" value="1"/>
</dbReference>
<evidence type="ECO:0000313" key="4">
    <source>
        <dbReference type="Proteomes" id="UP000483018"/>
    </source>
</evidence>
<comment type="caution">
    <text evidence="3">The sequence shown here is derived from an EMBL/GenBank/DDBJ whole genome shotgun (WGS) entry which is preliminary data.</text>
</comment>
<dbReference type="InterPro" id="IPR038076">
    <property type="entry name" value="MgtE_N_sf"/>
</dbReference>
<evidence type="ECO:0000313" key="3">
    <source>
        <dbReference type="EMBL" id="KAE9637038.1"/>
    </source>
</evidence>
<proteinExistence type="predicted"/>
<accession>A0A7C8HG75</accession>
<keyword evidence="2" id="KW-0812">Transmembrane</keyword>
<protein>
    <recommendedName>
        <fullName evidence="5">Magnesium transporter MgtE intracellular domain-containing protein</fullName>
    </recommendedName>
</protein>
<dbReference type="Gene3D" id="1.25.60.10">
    <property type="entry name" value="MgtE N-terminal domain-like"/>
    <property type="match status" value="1"/>
</dbReference>
<keyword evidence="1" id="KW-0175">Coiled coil</keyword>
<name>A0A7C8HG75_9FIRM</name>
<dbReference type="EMBL" id="WSLF01000001">
    <property type="protein sequence ID" value="KAE9637038.1"/>
    <property type="molecule type" value="Genomic_DNA"/>
</dbReference>
<organism evidence="3 4">
    <name type="scientific">Defluviitalea raffinosedens</name>
    <dbReference type="NCBI Taxonomy" id="1450156"/>
    <lineage>
        <taxon>Bacteria</taxon>
        <taxon>Bacillati</taxon>
        <taxon>Bacillota</taxon>
        <taxon>Clostridia</taxon>
        <taxon>Lachnospirales</taxon>
        <taxon>Defluviitaleaceae</taxon>
        <taxon>Defluviitalea</taxon>
    </lineage>
</organism>
<gene>
    <name evidence="3" type="ORF">GND95_00990</name>
</gene>